<feature type="transmembrane region" description="Helical" evidence="1">
    <location>
        <begin position="93"/>
        <end position="113"/>
    </location>
</feature>
<gene>
    <name evidence="4" type="ORF">SteCoe_2557</name>
    <name evidence="3" type="ORF">SteCoe_9098</name>
</gene>
<dbReference type="EMBL" id="MPUH01000139">
    <property type="protein sequence ID" value="OMJ88892.1"/>
    <property type="molecule type" value="Genomic_DNA"/>
</dbReference>
<feature type="transmembrane region" description="Helical" evidence="1">
    <location>
        <begin position="213"/>
        <end position="229"/>
    </location>
</feature>
<protein>
    <recommendedName>
        <fullName evidence="2">AtPDCT1/2 transmembrane domain-containing protein</fullName>
    </recommendedName>
</protein>
<keyword evidence="1" id="KW-0812">Transmembrane</keyword>
<sequence length="247" mass="28856">MENSLLGEAKVRRYEGKLYRYFMHNWDNEKKKRHFFIRLGGLLVVILTIYLVTRINMPVVSYKQCMVDKVFDMTNSLNKYFALNPQVKNSFEIFSSTLIDINLLCFAVLYGLWGTTWKPLVFSVSFFIFRGSLQAATILGFPEGFIWEFPGFYSVLVTYVKSSDFFFSGHVGVMLFCGMFFYEHGHNRLLGYSIFCIFCEAIVMVLVRCHYGIDIVGGLIFSHYIWIISEWPAKIIDKLGYDEDQHR</sequence>
<organism evidence="3 5">
    <name type="scientific">Stentor coeruleus</name>
    <dbReference type="NCBI Taxonomy" id="5963"/>
    <lineage>
        <taxon>Eukaryota</taxon>
        <taxon>Sar</taxon>
        <taxon>Alveolata</taxon>
        <taxon>Ciliophora</taxon>
        <taxon>Postciliodesmatophora</taxon>
        <taxon>Heterotrichea</taxon>
        <taxon>Heterotrichida</taxon>
        <taxon>Stentoridae</taxon>
        <taxon>Stentor</taxon>
    </lineage>
</organism>
<accession>A0A1R2CIN4</accession>
<reference evidence="3 5" key="1">
    <citation type="submission" date="2016-11" db="EMBL/GenBank/DDBJ databases">
        <title>The macronuclear genome of Stentor coeruleus: a giant cell with tiny introns.</title>
        <authorList>
            <person name="Slabodnick M."/>
            <person name="Ruby J.G."/>
            <person name="Reiff S.B."/>
            <person name="Swart E.C."/>
            <person name="Gosai S."/>
            <person name="Prabakaran S."/>
            <person name="Witkowska E."/>
            <person name="Larue G.E."/>
            <person name="Fisher S."/>
            <person name="Freeman R.M."/>
            <person name="Gunawardena J."/>
            <person name="Chu W."/>
            <person name="Stover N.A."/>
            <person name="Gregory B.D."/>
            <person name="Nowacki M."/>
            <person name="Derisi J."/>
            <person name="Roy S.W."/>
            <person name="Marshall W.F."/>
            <person name="Sood P."/>
        </authorList>
    </citation>
    <scope>NUCLEOTIDE SEQUENCE [LARGE SCALE GENOMIC DNA]</scope>
    <source>
        <strain evidence="3">WM001</strain>
    </source>
</reference>
<evidence type="ECO:0000313" key="3">
    <source>
        <dbReference type="EMBL" id="OMJ88892.1"/>
    </source>
</evidence>
<feature type="transmembrane region" description="Helical" evidence="1">
    <location>
        <begin position="165"/>
        <end position="182"/>
    </location>
</feature>
<feature type="transmembrane region" description="Helical" evidence="1">
    <location>
        <begin position="189"/>
        <end position="207"/>
    </location>
</feature>
<proteinExistence type="predicted"/>
<feature type="transmembrane region" description="Helical" evidence="1">
    <location>
        <begin position="120"/>
        <end position="145"/>
    </location>
</feature>
<dbReference type="Pfam" id="PF24788">
    <property type="entry name" value="AtPDCT1_2"/>
    <property type="match status" value="1"/>
</dbReference>
<evidence type="ECO:0000259" key="2">
    <source>
        <dbReference type="Pfam" id="PF24788"/>
    </source>
</evidence>
<keyword evidence="1" id="KW-0472">Membrane</keyword>
<dbReference type="AlphaFoldDB" id="A0A1R2CIN4"/>
<dbReference type="EMBL" id="MPUH01000028">
    <property type="protein sequence ID" value="OMJ94353.1"/>
    <property type="molecule type" value="Genomic_DNA"/>
</dbReference>
<dbReference type="OrthoDB" id="312410at2759"/>
<comment type="caution">
    <text evidence="3">The sequence shown here is derived from an EMBL/GenBank/DDBJ whole genome shotgun (WGS) entry which is preliminary data.</text>
</comment>
<keyword evidence="5" id="KW-1185">Reference proteome</keyword>
<evidence type="ECO:0000256" key="1">
    <source>
        <dbReference type="SAM" id="Phobius"/>
    </source>
</evidence>
<feature type="domain" description="AtPDCT1/2 transmembrane" evidence="2">
    <location>
        <begin position="68"/>
        <end position="220"/>
    </location>
</feature>
<dbReference type="Proteomes" id="UP000187209">
    <property type="component" value="Unassembled WGS sequence"/>
</dbReference>
<evidence type="ECO:0000313" key="5">
    <source>
        <dbReference type="Proteomes" id="UP000187209"/>
    </source>
</evidence>
<keyword evidence="1" id="KW-1133">Transmembrane helix</keyword>
<dbReference type="InterPro" id="IPR056361">
    <property type="entry name" value="AtPDCT1_2_TM_dom"/>
</dbReference>
<evidence type="ECO:0000313" key="4">
    <source>
        <dbReference type="EMBL" id="OMJ94353.1"/>
    </source>
</evidence>
<name>A0A1R2CIN4_9CILI</name>
<feature type="transmembrane region" description="Helical" evidence="1">
    <location>
        <begin position="35"/>
        <end position="53"/>
    </location>
</feature>